<dbReference type="SUPFAM" id="SSF141523">
    <property type="entry name" value="L,D-transpeptidase catalytic domain-like"/>
    <property type="match status" value="1"/>
</dbReference>
<dbReference type="OrthoDB" id="9804204at2"/>
<evidence type="ECO:0000313" key="10">
    <source>
        <dbReference type="Proteomes" id="UP000266273"/>
    </source>
</evidence>
<feature type="active site" description="Nucleophile" evidence="7">
    <location>
        <position position="148"/>
    </location>
</feature>
<keyword evidence="6 7" id="KW-0961">Cell wall biogenesis/degradation</keyword>
<evidence type="ECO:0000256" key="3">
    <source>
        <dbReference type="ARBA" id="ARBA00022679"/>
    </source>
</evidence>
<protein>
    <submittedName>
        <fullName evidence="9">L,D-peptidoglycan transpeptidase YkuD (ErfK/YbiS/YcfS/YnhG family)</fullName>
    </submittedName>
</protein>
<evidence type="ECO:0000256" key="2">
    <source>
        <dbReference type="ARBA" id="ARBA00005992"/>
    </source>
</evidence>
<feature type="active site" description="Proton donor/acceptor" evidence="7">
    <location>
        <position position="136"/>
    </location>
</feature>
<evidence type="ECO:0000259" key="8">
    <source>
        <dbReference type="PROSITE" id="PS52029"/>
    </source>
</evidence>
<dbReference type="GO" id="GO:0004180">
    <property type="term" value="F:carboxypeptidase activity"/>
    <property type="evidence" value="ECO:0007669"/>
    <property type="project" value="UniProtKB-ARBA"/>
</dbReference>
<gene>
    <name evidence="9" type="ORF">BXY53_1056</name>
</gene>
<evidence type="ECO:0000313" key="9">
    <source>
        <dbReference type="EMBL" id="RIA55968.1"/>
    </source>
</evidence>
<dbReference type="InterPro" id="IPR038063">
    <property type="entry name" value="Transpep_catalytic_dom"/>
</dbReference>
<comment type="pathway">
    <text evidence="1 7">Cell wall biogenesis; peptidoglycan biosynthesis.</text>
</comment>
<organism evidence="9 10">
    <name type="scientific">Dichotomicrobium thermohalophilum</name>
    <dbReference type="NCBI Taxonomy" id="933063"/>
    <lineage>
        <taxon>Bacteria</taxon>
        <taxon>Pseudomonadati</taxon>
        <taxon>Pseudomonadota</taxon>
        <taxon>Alphaproteobacteria</taxon>
        <taxon>Hyphomicrobiales</taxon>
        <taxon>Hyphomicrobiaceae</taxon>
        <taxon>Dichotomicrobium</taxon>
    </lineage>
</organism>
<dbReference type="EMBL" id="QXDF01000001">
    <property type="protein sequence ID" value="RIA55968.1"/>
    <property type="molecule type" value="Genomic_DNA"/>
</dbReference>
<keyword evidence="3" id="KW-0808">Transferase</keyword>
<dbReference type="PROSITE" id="PS52029">
    <property type="entry name" value="LD_TPASE"/>
    <property type="match status" value="1"/>
</dbReference>
<keyword evidence="5 7" id="KW-0573">Peptidoglycan synthesis</keyword>
<accession>A0A397Q4J5</accession>
<dbReference type="GO" id="GO:0009252">
    <property type="term" value="P:peptidoglycan biosynthetic process"/>
    <property type="evidence" value="ECO:0007669"/>
    <property type="project" value="UniProtKB-UniPathway"/>
</dbReference>
<comment type="caution">
    <text evidence="9">The sequence shown here is derived from an EMBL/GenBank/DDBJ whole genome shotgun (WGS) entry which is preliminary data.</text>
</comment>
<dbReference type="PANTHER" id="PTHR38589:SF1">
    <property type="entry name" value="BLR0621 PROTEIN"/>
    <property type="match status" value="1"/>
</dbReference>
<evidence type="ECO:0000256" key="1">
    <source>
        <dbReference type="ARBA" id="ARBA00004752"/>
    </source>
</evidence>
<evidence type="ECO:0000256" key="5">
    <source>
        <dbReference type="ARBA" id="ARBA00022984"/>
    </source>
</evidence>
<name>A0A397Q4J5_9HYPH</name>
<dbReference type="InterPro" id="IPR005490">
    <property type="entry name" value="LD_TPept_cat_dom"/>
</dbReference>
<feature type="domain" description="L,D-TPase catalytic" evidence="8">
    <location>
        <begin position="1"/>
        <end position="172"/>
    </location>
</feature>
<dbReference type="AlphaFoldDB" id="A0A397Q4J5"/>
<dbReference type="UniPathway" id="UPA00219"/>
<reference evidence="9 10" key="1">
    <citation type="submission" date="2018-08" db="EMBL/GenBank/DDBJ databases">
        <title>Genomic Encyclopedia of Archaeal and Bacterial Type Strains, Phase II (KMG-II): from individual species to whole genera.</title>
        <authorList>
            <person name="Goeker M."/>
        </authorList>
    </citation>
    <scope>NUCLEOTIDE SEQUENCE [LARGE SCALE GENOMIC DNA]</scope>
    <source>
        <strain evidence="9 10">DSM 5002</strain>
    </source>
</reference>
<dbReference type="Pfam" id="PF03734">
    <property type="entry name" value="YkuD"/>
    <property type="match status" value="1"/>
</dbReference>
<dbReference type="PANTHER" id="PTHR38589">
    <property type="entry name" value="BLR0621 PROTEIN"/>
    <property type="match status" value="1"/>
</dbReference>
<sequence>MQICVNIYGRSPTAQQGIAVVGPLRLPCALGRGGRRALKREGDGATPIGVWPIRGVLYRADRVKRPTTGLTVAAIRPHDGWCDDPRDRNYNRLVALPYPAGHEVLWRDDHLYDLVVVLGYNDVPRSRSRGSAIFMHLAAPGFTPTEGCIAFREADLRKLLAAAGPGAAVRVTV</sequence>
<proteinExistence type="inferred from homology"/>
<evidence type="ECO:0000256" key="6">
    <source>
        <dbReference type="ARBA" id="ARBA00023316"/>
    </source>
</evidence>
<keyword evidence="10" id="KW-1185">Reference proteome</keyword>
<evidence type="ECO:0000256" key="4">
    <source>
        <dbReference type="ARBA" id="ARBA00022960"/>
    </source>
</evidence>
<comment type="similarity">
    <text evidence="2">Belongs to the YkuD family.</text>
</comment>
<keyword evidence="4 7" id="KW-0133">Cell shape</keyword>
<evidence type="ECO:0000256" key="7">
    <source>
        <dbReference type="PROSITE-ProRule" id="PRU01373"/>
    </source>
</evidence>
<dbReference type="GO" id="GO:0016740">
    <property type="term" value="F:transferase activity"/>
    <property type="evidence" value="ECO:0007669"/>
    <property type="project" value="UniProtKB-KW"/>
</dbReference>
<dbReference type="Proteomes" id="UP000266273">
    <property type="component" value="Unassembled WGS sequence"/>
</dbReference>
<dbReference type="GO" id="GO:0008360">
    <property type="term" value="P:regulation of cell shape"/>
    <property type="evidence" value="ECO:0007669"/>
    <property type="project" value="UniProtKB-UniRule"/>
</dbReference>
<dbReference type="GO" id="GO:0071555">
    <property type="term" value="P:cell wall organization"/>
    <property type="evidence" value="ECO:0007669"/>
    <property type="project" value="UniProtKB-UniRule"/>
</dbReference>